<accession>A0A395U148</accession>
<dbReference type="EMBL" id="MCBA01000067">
    <property type="protein sequence ID" value="RGP89813.1"/>
    <property type="molecule type" value="Genomic_DNA"/>
</dbReference>
<dbReference type="AlphaFoldDB" id="A0A395U148"/>
<comment type="caution">
    <text evidence="2">The sequence shown here is derived from an EMBL/GenBank/DDBJ whole genome shotgun (WGS) entry which is preliminary data.</text>
</comment>
<evidence type="ECO:0000313" key="3">
    <source>
        <dbReference type="Proteomes" id="UP000266701"/>
    </source>
</evidence>
<evidence type="ECO:0000256" key="1">
    <source>
        <dbReference type="SAM" id="SignalP"/>
    </source>
</evidence>
<dbReference type="Proteomes" id="UP000266701">
    <property type="component" value="Unassembled WGS sequence"/>
</dbReference>
<reference evidence="2 3" key="1">
    <citation type="journal article" date="2017" name="Emerg. Infect. Dis.">
        <title>Carbapenemase VCC-1-Producing Vibrio cholerae in Coastal Waters of Germany.</title>
        <authorList>
            <person name="Hammerl J.A."/>
            <person name="Jackel C."/>
            <person name="Bortolaia V."/>
            <person name="Schwartz K."/>
            <person name="Bier N."/>
            <person name="Hendriksen R.S."/>
            <person name="Guerra B."/>
            <person name="Strauch E."/>
        </authorList>
    </citation>
    <scope>NUCLEOTIDE SEQUENCE [LARGE SCALE GENOMIC DNA]</scope>
    <source>
        <strain evidence="2 3">VN-2825</strain>
    </source>
</reference>
<evidence type="ECO:0000313" key="2">
    <source>
        <dbReference type="EMBL" id="RGP89813.1"/>
    </source>
</evidence>
<feature type="signal peptide" evidence="1">
    <location>
        <begin position="1"/>
        <end position="20"/>
    </location>
</feature>
<name>A0A395U148_VIBCL</name>
<gene>
    <name evidence="2" type="ORF">BC353_09630</name>
</gene>
<sequence length="122" mass="13700">MRKRVFFIGLTLSVPAIAQAYNLDEITRMADAICGHTVTSGYSKSESITYERDSIPQELLEDIKRELGDHFDNIELSEESLTVSNSSFSGVNQEDLAEHNASVRKCRKEVSMAAIKNQMSKR</sequence>
<feature type="chain" id="PRO_5030071447" evidence="1">
    <location>
        <begin position="21"/>
        <end position="122"/>
    </location>
</feature>
<proteinExistence type="predicted"/>
<keyword evidence="1" id="KW-0732">Signal</keyword>
<organism evidence="2 3">
    <name type="scientific">Vibrio cholerae</name>
    <dbReference type="NCBI Taxonomy" id="666"/>
    <lineage>
        <taxon>Bacteria</taxon>
        <taxon>Pseudomonadati</taxon>
        <taxon>Pseudomonadota</taxon>
        <taxon>Gammaproteobacteria</taxon>
        <taxon>Vibrionales</taxon>
        <taxon>Vibrionaceae</taxon>
        <taxon>Vibrio</taxon>
    </lineage>
</organism>
<protein>
    <submittedName>
        <fullName evidence="2">Uncharacterized protein</fullName>
    </submittedName>
</protein>